<reference evidence="1 2" key="1">
    <citation type="submission" date="2020-09" db="EMBL/GenBank/DDBJ databases">
        <authorList>
            <person name="Zhang R."/>
            <person name="Garcia K."/>
            <person name="Ogata H."/>
        </authorList>
    </citation>
    <scope>NUCLEOTIDE SEQUENCE [LARGE SCALE GENOMIC DNA]</scope>
    <source>
        <strain evidence="2">stheno</strain>
    </source>
</reference>
<evidence type="ECO:0000313" key="1">
    <source>
        <dbReference type="EMBL" id="QPB44338.1"/>
    </source>
</evidence>
<dbReference type="Proteomes" id="UP001162098">
    <property type="component" value="Segment"/>
</dbReference>
<accession>A0A7S7YEJ7</accession>
<proteinExistence type="predicted"/>
<organism evidence="1 2">
    <name type="scientific">Medusavirus stheno T3</name>
    <dbReference type="NCBI Taxonomy" id="3069717"/>
    <lineage>
        <taxon>Viruses</taxon>
        <taxon>Varidnaviria</taxon>
        <taxon>Bamfordvirae</taxon>
        <taxon>Nucleocytoviricota</taxon>
        <taxon>Megaviricetes</taxon>
        <taxon>Mamonoviridae</taxon>
        <taxon>Medusavirus</taxon>
        <taxon>Medusavirus sthenus</taxon>
    </lineage>
</organism>
<protein>
    <submittedName>
        <fullName evidence="1">Uncharacterized protein</fullName>
    </submittedName>
</protein>
<dbReference type="KEGG" id="vg:80543534"/>
<dbReference type="EMBL" id="MW018138">
    <property type="protein sequence ID" value="QPB44338.1"/>
    <property type="molecule type" value="Genomic_DNA"/>
</dbReference>
<keyword evidence="2" id="KW-1185">Reference proteome</keyword>
<sequence length="104" mass="11249">MATHVRFPCLKGDTTRKLRAYASADGVGDAFAALTEALRTANRVETHRAGLAMVDMLEHHPTDMLALTLGMAAGMCSKREIRRDAGAFVDVASGEVMCEFFTNT</sequence>
<name>A0A7S7YEJ7_9VIRU</name>
<evidence type="ECO:0000313" key="2">
    <source>
        <dbReference type="Proteomes" id="UP001162098"/>
    </source>
</evidence>